<dbReference type="Pfam" id="PF02481">
    <property type="entry name" value="DNA_processg_A"/>
    <property type="match status" value="1"/>
</dbReference>
<accession>A0A494WQ23</accession>
<keyword evidence="5" id="KW-1185">Reference proteome</keyword>
<evidence type="ECO:0000313" key="5">
    <source>
        <dbReference type="Proteomes" id="UP000289664"/>
    </source>
</evidence>
<proteinExistence type="inferred from homology"/>
<dbReference type="EMBL" id="CP036170">
    <property type="protein sequence ID" value="QBF76145.1"/>
    <property type="molecule type" value="Genomic_DNA"/>
</dbReference>
<evidence type="ECO:0000256" key="1">
    <source>
        <dbReference type="ARBA" id="ARBA00006525"/>
    </source>
</evidence>
<dbReference type="RefSeq" id="WP_009248641.1">
    <property type="nucleotide sequence ID" value="NZ_CP036170.1"/>
</dbReference>
<reference evidence="4 5" key="1">
    <citation type="journal article" date="2019" name="Appl. Environ. Microbiol.">
        <title>Clostridium scindens ATCC 35704: integration of nutritional requirements, the complete genome sequence, and global transcriptional responses to bile acids.</title>
        <authorList>
            <person name="Devendran S."/>
            <person name="Shrestha R."/>
            <person name="Alves J.M.P."/>
            <person name="Wolf P.G."/>
            <person name="Ly L."/>
            <person name="Hernandez A.G."/>
            <person name="Mendez-Garcia C."/>
            <person name="Inboden A."/>
            <person name="Wiley J."/>
            <person name="Paul O."/>
            <person name="Allen A."/>
            <person name="Springer E."/>
            <person name="Wright C.L."/>
            <person name="Fields C.J."/>
            <person name="Daniel S.L."/>
            <person name="Ridlon J.M."/>
        </authorList>
    </citation>
    <scope>NUCLEOTIDE SEQUENCE [LARGE SCALE GENOMIC DNA]</scope>
    <source>
        <strain evidence="4 5">ATCC 35704</strain>
    </source>
</reference>
<dbReference type="InterPro" id="IPR036388">
    <property type="entry name" value="WH-like_DNA-bd_sf"/>
</dbReference>
<dbReference type="InterPro" id="IPR057666">
    <property type="entry name" value="DrpA_SLOG"/>
</dbReference>
<dbReference type="Gene3D" id="3.40.50.450">
    <property type="match status" value="1"/>
</dbReference>
<feature type="domain" description="DprA winged helix" evidence="3">
    <location>
        <begin position="300"/>
        <end position="349"/>
    </location>
</feature>
<dbReference type="Gene3D" id="1.10.10.10">
    <property type="entry name" value="Winged helix-like DNA-binding domain superfamily/Winged helix DNA-binding domain"/>
    <property type="match status" value="1"/>
</dbReference>
<name>A0A494WQ23_CLOS5</name>
<dbReference type="PANTHER" id="PTHR43022:SF1">
    <property type="entry name" value="PROTEIN SMF"/>
    <property type="match status" value="1"/>
</dbReference>
<evidence type="ECO:0000259" key="3">
    <source>
        <dbReference type="Pfam" id="PF17782"/>
    </source>
</evidence>
<evidence type="ECO:0000313" key="4">
    <source>
        <dbReference type="EMBL" id="QBF76145.1"/>
    </source>
</evidence>
<dbReference type="NCBIfam" id="TIGR00732">
    <property type="entry name" value="dprA"/>
    <property type="match status" value="1"/>
</dbReference>
<dbReference type="KEGG" id="csci:HDCHBGLK_03562"/>
<feature type="domain" description="Smf/DprA SLOG" evidence="2">
    <location>
        <begin position="76"/>
        <end position="284"/>
    </location>
</feature>
<evidence type="ECO:0000259" key="2">
    <source>
        <dbReference type="Pfam" id="PF02481"/>
    </source>
</evidence>
<comment type="similarity">
    <text evidence="1">Belongs to the DprA/Smf family.</text>
</comment>
<dbReference type="Proteomes" id="UP000289664">
    <property type="component" value="Chromosome"/>
</dbReference>
<dbReference type="InterPro" id="IPR041614">
    <property type="entry name" value="DprA_WH"/>
</dbReference>
<dbReference type="Pfam" id="PF17782">
    <property type="entry name" value="WHD_DprA"/>
    <property type="match status" value="1"/>
</dbReference>
<gene>
    <name evidence="4" type="primary">dprA</name>
    <name evidence="4" type="ORF">HDCHBGLK_03562</name>
</gene>
<dbReference type="PANTHER" id="PTHR43022">
    <property type="entry name" value="PROTEIN SMF"/>
    <property type="match status" value="1"/>
</dbReference>
<organism evidence="4 5">
    <name type="scientific">Clostridium scindens (strain ATCC 35704 / DSM 5676 / VPI 13733 / 19)</name>
    <dbReference type="NCBI Taxonomy" id="411468"/>
    <lineage>
        <taxon>Bacteria</taxon>
        <taxon>Bacillati</taxon>
        <taxon>Bacillota</taxon>
        <taxon>Clostridia</taxon>
        <taxon>Lachnospirales</taxon>
        <taxon>Lachnospiraceae</taxon>
    </lineage>
</organism>
<protein>
    <submittedName>
        <fullName evidence="4">DNA processing protein DprA</fullName>
    </submittedName>
</protein>
<dbReference type="AlphaFoldDB" id="A0A494WQ23"/>
<dbReference type="GeneID" id="62697739"/>
<dbReference type="SUPFAM" id="SSF102405">
    <property type="entry name" value="MCP/YpsA-like"/>
    <property type="match status" value="1"/>
</dbReference>
<dbReference type="GO" id="GO:0009294">
    <property type="term" value="P:DNA-mediated transformation"/>
    <property type="evidence" value="ECO:0007669"/>
    <property type="project" value="InterPro"/>
</dbReference>
<sequence length="359" mass="40213">MVYEYWLASIKPLQPKKKRMLRENLGSGRTVYYIEETKLHFQEYLNAKDVETIRKAQGDKKIEERWARLKEENIRFIPYFSREYPEKLKHIPNPPYALYVKGSLPKEDSPSAAIVGARRCTPYGEQMALAYGEKLAKAGVQVISGMARGIDGAGQRGALNGRGRTYGILGCGVDVCYPREHIGLYMDLQENGGLISEQIPGQPPLPAYFPERNRIISGLSDVVLIIEAKERSGSLITADMALEQGKDVYALPGPVTSPASQGCHRLIKQGAGILLSPEDLLMELEISNMNPGQNSDENKKMLESPENMVYSCLGLFPKSIGQLLEETGLCPKELLERLITLELEGYIKEVSKNYYIRIR</sequence>
<dbReference type="InterPro" id="IPR003488">
    <property type="entry name" value="DprA"/>
</dbReference>